<name>A0A6A3DN19_9STRA</name>
<gene>
    <name evidence="1" type="ORF">PF009_g27403</name>
</gene>
<dbReference type="EMBL" id="QXGF01003132">
    <property type="protein sequence ID" value="KAE8922335.1"/>
    <property type="molecule type" value="Genomic_DNA"/>
</dbReference>
<reference evidence="1 2" key="1">
    <citation type="submission" date="2018-08" db="EMBL/GenBank/DDBJ databases">
        <title>Genomic investigation of the strawberry pathogen Phytophthora fragariae indicates pathogenicity is determined by transcriptional variation in three key races.</title>
        <authorList>
            <person name="Adams T.M."/>
            <person name="Armitage A.D."/>
            <person name="Sobczyk M.K."/>
            <person name="Bates H.J."/>
            <person name="Dunwell J.M."/>
            <person name="Nellist C.F."/>
            <person name="Harrison R.J."/>
        </authorList>
    </citation>
    <scope>NUCLEOTIDE SEQUENCE [LARGE SCALE GENOMIC DNA]</scope>
    <source>
        <strain evidence="1 2">NOV-9</strain>
    </source>
</reference>
<evidence type="ECO:0000313" key="2">
    <source>
        <dbReference type="Proteomes" id="UP000429523"/>
    </source>
</evidence>
<protein>
    <submittedName>
        <fullName evidence="1">Uncharacterized protein</fullName>
    </submittedName>
</protein>
<evidence type="ECO:0000313" key="1">
    <source>
        <dbReference type="EMBL" id="KAE8922335.1"/>
    </source>
</evidence>
<comment type="caution">
    <text evidence="1">The sequence shown here is derived from an EMBL/GenBank/DDBJ whole genome shotgun (WGS) entry which is preliminary data.</text>
</comment>
<proteinExistence type="predicted"/>
<organism evidence="1 2">
    <name type="scientific">Phytophthora fragariae</name>
    <dbReference type="NCBI Taxonomy" id="53985"/>
    <lineage>
        <taxon>Eukaryota</taxon>
        <taxon>Sar</taxon>
        <taxon>Stramenopiles</taxon>
        <taxon>Oomycota</taxon>
        <taxon>Peronosporomycetes</taxon>
        <taxon>Peronosporales</taxon>
        <taxon>Peronosporaceae</taxon>
        <taxon>Phytophthora</taxon>
    </lineage>
</organism>
<accession>A0A6A3DN19</accession>
<sequence>MTMLELKTLESSAHASLEAAAVYKSTMSLTSAQSMLEPVVDGAWVSDIEPNSPRPQYSLWRTKNADRAVSNRGICYKGSLLRALACFSAIAGYANDRWPYSSEMKEQDQSKRYGSRWVY</sequence>
<dbReference type="AlphaFoldDB" id="A0A6A3DN19"/>
<dbReference type="Proteomes" id="UP000429523">
    <property type="component" value="Unassembled WGS sequence"/>
</dbReference>